<evidence type="ECO:0000259" key="2">
    <source>
        <dbReference type="Pfam" id="PF08729"/>
    </source>
</evidence>
<gene>
    <name evidence="3" type="ORF">QYE76_056969</name>
</gene>
<dbReference type="GO" id="GO:0005634">
    <property type="term" value="C:nucleus"/>
    <property type="evidence" value="ECO:0007669"/>
    <property type="project" value="TreeGrafter"/>
</dbReference>
<keyword evidence="4" id="KW-1185">Reference proteome</keyword>
<name>A0AAD8T3I7_LOLMU</name>
<dbReference type="Pfam" id="PF08729">
    <property type="entry name" value="HUN"/>
    <property type="match status" value="1"/>
</dbReference>
<evidence type="ECO:0000256" key="1">
    <source>
        <dbReference type="SAM" id="MobiDB-lite"/>
    </source>
</evidence>
<protein>
    <recommendedName>
        <fullName evidence="2">Hpc2-related domain-containing protein</fullName>
    </recommendedName>
</protein>
<feature type="compositionally biased region" description="Low complexity" evidence="1">
    <location>
        <begin position="34"/>
        <end position="51"/>
    </location>
</feature>
<feature type="region of interest" description="Disordered" evidence="1">
    <location>
        <begin position="139"/>
        <end position="162"/>
    </location>
</feature>
<feature type="compositionally biased region" description="Pro residues" evidence="1">
    <location>
        <begin position="24"/>
        <end position="33"/>
    </location>
</feature>
<feature type="compositionally biased region" description="Acidic residues" evidence="1">
    <location>
        <begin position="145"/>
        <end position="162"/>
    </location>
</feature>
<sequence length="705" mass="77217">MEDPVAIPSSSSSAAAPSAAAVAPSPPPAPQQAPAPAVVRAAAAAPEPAAAGSRRQLFSVELRPGETTIVSWKKLQKEAGQAAPTSLQQQPLAAVAAEPAVAAQLPPPGVAPTAENNPEDPAQPNRFNAVIEKIERLYMGKHSSDEEDLDDVPDDDQYDTDDSFIDDAELDEYFEVDNLKTKHSGFFVNKGTLEQIESGTSTDVAPKKRRSKDPSGDHIEINQGAAGDYFNISNMPGKATSPAHAGKKLATSGTGVSKKRSTDFAAGVDAAKRTKISAYRDKGPSTQLDFQQEKTYSGENQDLANKIYHKEKHGTSDFSGIALPGTSCPTQAMHPITGRESAGTKPKGTRLERAIRDFEKFVAQYRPPAIDSNEVDPNGQASIKRRLPPEVKAKLAKVARLSTNHGKIQEQELMNRLMGIVGHLVQRRTLKRNMKDLVESGLSATQEKTDMLQRVKMEISEMVKEHVVGKAKVNEQQDGSADDFQAVPEEGRDLKGKFAMDSALEDRMCDLYDLYVEGMEEDKGPQSRKLYVELAELWPQGCMDKFGIKDAISRSKERKIKLHNQQKVRNEETLKRKRLAVAEKLPDSYHVVTQRAMALQVAHPSITNPSYPVTDYGQNQASRSLERAREASGGAVPDDSSKRVGEMKKKKRKPEYDLVDRQANPMKVPSQHGSEKQKVTKHSDEANTITISTVLGLPFYDQQQI</sequence>
<accession>A0AAD8T3I7</accession>
<organism evidence="3 4">
    <name type="scientific">Lolium multiflorum</name>
    <name type="common">Italian ryegrass</name>
    <name type="synonym">Lolium perenne subsp. multiflorum</name>
    <dbReference type="NCBI Taxonomy" id="4521"/>
    <lineage>
        <taxon>Eukaryota</taxon>
        <taxon>Viridiplantae</taxon>
        <taxon>Streptophyta</taxon>
        <taxon>Embryophyta</taxon>
        <taxon>Tracheophyta</taxon>
        <taxon>Spermatophyta</taxon>
        <taxon>Magnoliopsida</taxon>
        <taxon>Liliopsida</taxon>
        <taxon>Poales</taxon>
        <taxon>Poaceae</taxon>
        <taxon>BOP clade</taxon>
        <taxon>Pooideae</taxon>
        <taxon>Poodae</taxon>
        <taxon>Poeae</taxon>
        <taxon>Poeae Chloroplast Group 2 (Poeae type)</taxon>
        <taxon>Loliodinae</taxon>
        <taxon>Loliinae</taxon>
        <taxon>Lolium</taxon>
    </lineage>
</organism>
<comment type="caution">
    <text evidence="3">The sequence shown here is derived from an EMBL/GenBank/DDBJ whole genome shotgun (WGS) entry which is preliminary data.</text>
</comment>
<dbReference type="EMBL" id="JAUUTY010000003">
    <property type="protein sequence ID" value="KAK1668810.1"/>
    <property type="molecule type" value="Genomic_DNA"/>
</dbReference>
<feature type="region of interest" description="Disordered" evidence="1">
    <location>
        <begin position="194"/>
        <end position="267"/>
    </location>
</feature>
<feature type="region of interest" description="Disordered" evidence="1">
    <location>
        <begin position="103"/>
        <end position="125"/>
    </location>
</feature>
<dbReference type="AlphaFoldDB" id="A0AAD8T3I7"/>
<dbReference type="PANTHER" id="PTHR21669">
    <property type="entry name" value="CAPZ-INTERACTING PROTEIN AND RELATED PROTEINS"/>
    <property type="match status" value="1"/>
</dbReference>
<reference evidence="3" key="1">
    <citation type="submission" date="2023-07" db="EMBL/GenBank/DDBJ databases">
        <title>A chromosome-level genome assembly of Lolium multiflorum.</title>
        <authorList>
            <person name="Chen Y."/>
            <person name="Copetti D."/>
            <person name="Kolliker R."/>
            <person name="Studer B."/>
        </authorList>
    </citation>
    <scope>NUCLEOTIDE SEQUENCE</scope>
    <source>
        <strain evidence="3">02402/16</strain>
        <tissue evidence="3">Leaf</tissue>
    </source>
</reference>
<feature type="compositionally biased region" description="Polar residues" evidence="1">
    <location>
        <begin position="606"/>
        <end position="623"/>
    </location>
</feature>
<evidence type="ECO:0000313" key="4">
    <source>
        <dbReference type="Proteomes" id="UP001231189"/>
    </source>
</evidence>
<feature type="region of interest" description="Disordered" evidence="1">
    <location>
        <begin position="1"/>
        <end position="57"/>
    </location>
</feature>
<dbReference type="GO" id="GO:0006325">
    <property type="term" value="P:chromatin organization"/>
    <property type="evidence" value="ECO:0007669"/>
    <property type="project" value="TreeGrafter"/>
</dbReference>
<proteinExistence type="predicted"/>
<evidence type="ECO:0000313" key="3">
    <source>
        <dbReference type="EMBL" id="KAK1668810.1"/>
    </source>
</evidence>
<dbReference type="PANTHER" id="PTHR21669:SF28">
    <property type="entry name" value="YEMANUCLEIN"/>
    <property type="match status" value="1"/>
</dbReference>
<feature type="compositionally biased region" description="Basic and acidic residues" evidence="1">
    <location>
        <begin position="673"/>
        <end position="684"/>
    </location>
</feature>
<dbReference type="InterPro" id="IPR014840">
    <property type="entry name" value="HRD"/>
</dbReference>
<feature type="domain" description="Hpc2-related" evidence="2">
    <location>
        <begin position="146"/>
        <end position="194"/>
    </location>
</feature>
<feature type="region of interest" description="Disordered" evidence="1">
    <location>
        <begin position="606"/>
        <end position="684"/>
    </location>
</feature>
<dbReference type="Proteomes" id="UP001231189">
    <property type="component" value="Unassembled WGS sequence"/>
</dbReference>
<feature type="compositionally biased region" description="Low complexity" evidence="1">
    <location>
        <begin position="1"/>
        <end position="23"/>
    </location>
</feature>